<reference evidence="9" key="1">
    <citation type="submission" date="2021-01" db="EMBL/GenBank/DDBJ databases">
        <title>Genomic Encyclopedia of Type Strains, Phase IV (KMG-IV): sequencing the most valuable type-strain genomes for metagenomic binning, comparative biology and taxonomic classification.</title>
        <authorList>
            <person name="Goeker M."/>
        </authorList>
    </citation>
    <scope>NUCLEOTIDE SEQUENCE</scope>
    <source>
        <strain evidence="9">DSM 23230</strain>
    </source>
</reference>
<evidence type="ECO:0000256" key="5">
    <source>
        <dbReference type="ARBA" id="ARBA00022989"/>
    </source>
</evidence>
<keyword evidence="4 7" id="KW-0812">Transmembrane</keyword>
<dbReference type="GO" id="GO:0005886">
    <property type="term" value="C:plasma membrane"/>
    <property type="evidence" value="ECO:0007669"/>
    <property type="project" value="UniProtKB-SubCell"/>
</dbReference>
<dbReference type="GO" id="GO:0015031">
    <property type="term" value="P:protein transport"/>
    <property type="evidence" value="ECO:0007669"/>
    <property type="project" value="UniProtKB-KW"/>
</dbReference>
<keyword evidence="5 8" id="KW-1133">Transmembrane helix</keyword>
<dbReference type="Gene3D" id="3.30.420.270">
    <property type="match status" value="1"/>
</dbReference>
<keyword evidence="7" id="KW-0813">Transport</keyword>
<keyword evidence="7" id="KW-0653">Protein transport</keyword>
<keyword evidence="6 8" id="KW-0472">Membrane</keyword>
<dbReference type="PANTHER" id="PTHR30558:SF3">
    <property type="entry name" value="BIOPOLYMER TRANSPORT PROTEIN EXBD-RELATED"/>
    <property type="match status" value="1"/>
</dbReference>
<dbReference type="Pfam" id="PF02472">
    <property type="entry name" value="ExbD"/>
    <property type="match status" value="1"/>
</dbReference>
<dbReference type="PANTHER" id="PTHR30558">
    <property type="entry name" value="EXBD MEMBRANE COMPONENT OF PMF-DRIVEN MACROMOLECULE IMPORT SYSTEM"/>
    <property type="match status" value="1"/>
</dbReference>
<evidence type="ECO:0000313" key="9">
    <source>
        <dbReference type="EMBL" id="MBM7555988.1"/>
    </source>
</evidence>
<evidence type="ECO:0000256" key="1">
    <source>
        <dbReference type="ARBA" id="ARBA00004162"/>
    </source>
</evidence>
<dbReference type="GO" id="GO:0022857">
    <property type="term" value="F:transmembrane transporter activity"/>
    <property type="evidence" value="ECO:0007669"/>
    <property type="project" value="InterPro"/>
</dbReference>
<dbReference type="AlphaFoldDB" id="A0A938XNL7"/>
<dbReference type="InterPro" id="IPR003400">
    <property type="entry name" value="ExbD"/>
</dbReference>
<dbReference type="EMBL" id="JAFBDQ010000003">
    <property type="protein sequence ID" value="MBM7555988.1"/>
    <property type="molecule type" value="Genomic_DNA"/>
</dbReference>
<evidence type="ECO:0000256" key="6">
    <source>
        <dbReference type="ARBA" id="ARBA00023136"/>
    </source>
</evidence>
<evidence type="ECO:0000256" key="2">
    <source>
        <dbReference type="ARBA" id="ARBA00005811"/>
    </source>
</evidence>
<feature type="transmembrane region" description="Helical" evidence="8">
    <location>
        <begin position="12"/>
        <end position="31"/>
    </location>
</feature>
<sequence length="136" mass="15517">MFESNLKDQIDIKILPMIDVVFFLLVFFMLFTTFKTTPSGLEINLPQAKSVEQQQEDKTVKINIAYDGKIFMNSKLTTIDELKENIATSVNESTETVFVIKADEKVEYKQVINVMDLVRQAGGYRLTLAANKDELN</sequence>
<comment type="subcellular location">
    <subcellularLocation>
        <location evidence="1">Cell membrane</location>
        <topology evidence="1">Single-pass membrane protein</topology>
    </subcellularLocation>
    <subcellularLocation>
        <location evidence="7">Cell membrane</location>
        <topology evidence="7">Single-pass type II membrane protein</topology>
    </subcellularLocation>
</comment>
<protein>
    <submittedName>
        <fullName evidence="9">Biopolymer transport protein ExbD</fullName>
    </submittedName>
</protein>
<evidence type="ECO:0000256" key="7">
    <source>
        <dbReference type="RuleBase" id="RU003879"/>
    </source>
</evidence>
<name>A0A938XNL7_9FIRM</name>
<evidence type="ECO:0000313" key="10">
    <source>
        <dbReference type="Proteomes" id="UP000774000"/>
    </source>
</evidence>
<organism evidence="9 10">
    <name type="scientific">Halanaerobacter jeridensis</name>
    <dbReference type="NCBI Taxonomy" id="706427"/>
    <lineage>
        <taxon>Bacteria</taxon>
        <taxon>Bacillati</taxon>
        <taxon>Bacillota</taxon>
        <taxon>Clostridia</taxon>
        <taxon>Halanaerobiales</taxon>
        <taxon>Halobacteroidaceae</taxon>
        <taxon>Halanaerobacter</taxon>
    </lineage>
</organism>
<evidence type="ECO:0000256" key="4">
    <source>
        <dbReference type="ARBA" id="ARBA00022692"/>
    </source>
</evidence>
<accession>A0A938XNL7</accession>
<evidence type="ECO:0000256" key="3">
    <source>
        <dbReference type="ARBA" id="ARBA00022475"/>
    </source>
</evidence>
<dbReference type="Proteomes" id="UP000774000">
    <property type="component" value="Unassembled WGS sequence"/>
</dbReference>
<proteinExistence type="inferred from homology"/>
<comment type="caution">
    <text evidence="9">The sequence shown here is derived from an EMBL/GenBank/DDBJ whole genome shotgun (WGS) entry which is preliminary data.</text>
</comment>
<comment type="similarity">
    <text evidence="2 7">Belongs to the ExbD/TolR family.</text>
</comment>
<evidence type="ECO:0000256" key="8">
    <source>
        <dbReference type="SAM" id="Phobius"/>
    </source>
</evidence>
<keyword evidence="3" id="KW-1003">Cell membrane</keyword>
<gene>
    <name evidence="9" type="ORF">JOC47_000822</name>
</gene>
<dbReference type="RefSeq" id="WP_204700696.1">
    <property type="nucleotide sequence ID" value="NZ_JAFBDQ010000003.1"/>
</dbReference>
<keyword evidence="10" id="KW-1185">Reference proteome</keyword>